<evidence type="ECO:0000313" key="2">
    <source>
        <dbReference type="Proteomes" id="UP000076962"/>
    </source>
</evidence>
<protein>
    <submittedName>
        <fullName evidence="1">Uncharacterized protein</fullName>
    </submittedName>
</protein>
<dbReference type="Proteomes" id="UP000076962">
    <property type="component" value="Unassembled WGS sequence"/>
</dbReference>
<sequence length="71" mass="8270">MSDLNVMKKMNVMGDVELKGIETLNETLGISGALKFLMLLHREPTDYVEISRRLYQKQSIDEIFTRAKRPR</sequence>
<proteinExistence type="predicted"/>
<evidence type="ECO:0000313" key="1">
    <source>
        <dbReference type="EMBL" id="OAD20210.1"/>
    </source>
</evidence>
<name>A0A176RWS7_9GAMM</name>
<keyword evidence="2" id="KW-1185">Reference proteome</keyword>
<dbReference type="EMBL" id="LUTY01002517">
    <property type="protein sequence ID" value="OAD20210.1"/>
    <property type="molecule type" value="Genomic_DNA"/>
</dbReference>
<reference evidence="1 2" key="1">
    <citation type="submission" date="2016-05" db="EMBL/GenBank/DDBJ databases">
        <title>Single-cell genome of chain-forming Candidatus Thiomargarita nelsonii and comparison to other large sulfur-oxidizing bacteria.</title>
        <authorList>
            <person name="Winkel M."/>
            <person name="Salman V."/>
            <person name="Woyke T."/>
            <person name="Schulz-Vogt H."/>
            <person name="Richter M."/>
            <person name="Flood B."/>
            <person name="Bailey J."/>
            <person name="Amann R."/>
            <person name="Mussmann M."/>
        </authorList>
    </citation>
    <scope>NUCLEOTIDE SEQUENCE [LARGE SCALE GENOMIC DNA]</scope>
    <source>
        <strain evidence="1 2">THI036</strain>
    </source>
</reference>
<dbReference type="AlphaFoldDB" id="A0A176RWS7"/>
<comment type="caution">
    <text evidence="1">The sequence shown here is derived from an EMBL/GenBank/DDBJ whole genome shotgun (WGS) entry which is preliminary data.</text>
</comment>
<gene>
    <name evidence="1" type="ORF">THIOM_004107</name>
</gene>
<organism evidence="1 2">
    <name type="scientific">Candidatus Thiomargarita nelsonii</name>
    <dbReference type="NCBI Taxonomy" id="1003181"/>
    <lineage>
        <taxon>Bacteria</taxon>
        <taxon>Pseudomonadati</taxon>
        <taxon>Pseudomonadota</taxon>
        <taxon>Gammaproteobacteria</taxon>
        <taxon>Thiotrichales</taxon>
        <taxon>Thiotrichaceae</taxon>
        <taxon>Thiomargarita</taxon>
    </lineage>
</organism>
<accession>A0A176RWS7</accession>